<evidence type="ECO:0000313" key="2">
    <source>
        <dbReference type="Proteomes" id="UP001157353"/>
    </source>
</evidence>
<dbReference type="Pfam" id="PF08883">
    <property type="entry name" value="DOPA_dioxygen"/>
    <property type="match status" value="1"/>
</dbReference>
<proteinExistence type="predicted"/>
<protein>
    <submittedName>
        <fullName evidence="1">DOPA 4,5-dioxygenase</fullName>
    </submittedName>
</protein>
<dbReference type="EMBL" id="BSPQ01000018">
    <property type="protein sequence ID" value="GLS92060.1"/>
    <property type="molecule type" value="Genomic_DNA"/>
</dbReference>
<accession>A0ABQ6E4D5</accession>
<dbReference type="SUPFAM" id="SSF143410">
    <property type="entry name" value="DOPA-like"/>
    <property type="match status" value="1"/>
</dbReference>
<comment type="caution">
    <text evidence="1">The sequence shown here is derived from an EMBL/GenBank/DDBJ whole genome shotgun (WGS) entry which is preliminary data.</text>
</comment>
<gene>
    <name evidence="1" type="ORF">GCM10007916_31300</name>
</gene>
<sequence>MNNPKRPKNTHAHYHAHIYFEEQTLLFAINLSEKIAQQFPLIVGRIHQKLVGPHTKWSFQVLFDHLAFDEFIAWLALNRGDLSVLVHAQTGDDLLDHTEHACWLGDSVAIDTSRF</sequence>
<dbReference type="Proteomes" id="UP001157353">
    <property type="component" value="Unassembled WGS sequence"/>
</dbReference>
<dbReference type="InterPro" id="IPR014980">
    <property type="entry name" value="DOPA_dioxygen"/>
</dbReference>
<dbReference type="InterPro" id="IPR023389">
    <property type="entry name" value="DOPA-like_sf"/>
</dbReference>
<dbReference type="Gene3D" id="3.30.70.1240">
    <property type="entry name" value="DOPA-like domains"/>
    <property type="match status" value="1"/>
</dbReference>
<dbReference type="PANTHER" id="PTHR36423">
    <property type="entry name" value="AFR070WP"/>
    <property type="match status" value="1"/>
</dbReference>
<dbReference type="PANTHER" id="PTHR36423:SF2">
    <property type="entry name" value="AFR070WP"/>
    <property type="match status" value="1"/>
</dbReference>
<organism evidence="1 2">
    <name type="scientific">Psychromonas marina</name>
    <dbReference type="NCBI Taxonomy" id="88364"/>
    <lineage>
        <taxon>Bacteria</taxon>
        <taxon>Pseudomonadati</taxon>
        <taxon>Pseudomonadota</taxon>
        <taxon>Gammaproteobacteria</taxon>
        <taxon>Alteromonadales</taxon>
        <taxon>Psychromonadaceae</taxon>
        <taxon>Psychromonas</taxon>
    </lineage>
</organism>
<reference evidence="2" key="1">
    <citation type="journal article" date="2019" name="Int. J. Syst. Evol. Microbiol.">
        <title>The Global Catalogue of Microorganisms (GCM) 10K type strain sequencing project: providing services to taxonomists for standard genome sequencing and annotation.</title>
        <authorList>
            <consortium name="The Broad Institute Genomics Platform"/>
            <consortium name="The Broad Institute Genome Sequencing Center for Infectious Disease"/>
            <person name="Wu L."/>
            <person name="Ma J."/>
        </authorList>
    </citation>
    <scope>NUCLEOTIDE SEQUENCE [LARGE SCALE GENOMIC DNA]</scope>
    <source>
        <strain evidence="2">NBRC 103166</strain>
    </source>
</reference>
<evidence type="ECO:0000313" key="1">
    <source>
        <dbReference type="EMBL" id="GLS92060.1"/>
    </source>
</evidence>
<name>A0ABQ6E4D5_9GAMM</name>
<dbReference type="PIRSF" id="PIRSF028139">
    <property type="entry name" value="DOPA-diox_rel_Mll2280"/>
    <property type="match status" value="1"/>
</dbReference>
<dbReference type="RefSeq" id="WP_284205156.1">
    <property type="nucleotide sequence ID" value="NZ_BSPQ01000018.1"/>
</dbReference>
<keyword evidence="2" id="KW-1185">Reference proteome</keyword>